<accession>A0A4C1UFG7</accession>
<evidence type="ECO:0000313" key="3">
    <source>
        <dbReference type="EMBL" id="GBP24712.1"/>
    </source>
</evidence>
<reference evidence="3 4" key="1">
    <citation type="journal article" date="2019" name="Commun. Biol.">
        <title>The bagworm genome reveals a unique fibroin gene that provides high tensile strength.</title>
        <authorList>
            <person name="Kono N."/>
            <person name="Nakamura H."/>
            <person name="Ohtoshi R."/>
            <person name="Tomita M."/>
            <person name="Numata K."/>
            <person name="Arakawa K."/>
        </authorList>
    </citation>
    <scope>NUCLEOTIDE SEQUENCE [LARGE SCALE GENOMIC DNA]</scope>
</reference>
<dbReference type="AlphaFoldDB" id="A0A4C1UFG7"/>
<dbReference type="InterPro" id="IPR018556">
    <property type="entry name" value="SPIN90/Ldb17_LRD"/>
</dbReference>
<dbReference type="PANTHER" id="PTHR13357">
    <property type="entry name" value="SH3 ADAPTER PROTEIN SPIN90 NCK INTERACTING PROTEIN WITH SH3 DOMAIN"/>
    <property type="match status" value="1"/>
</dbReference>
<feature type="domain" description="SPIN90/Ldb17 leucine-rich" evidence="2">
    <location>
        <begin position="263"/>
        <end position="314"/>
    </location>
</feature>
<dbReference type="Pfam" id="PF09431">
    <property type="entry name" value="SPIN90_LRD"/>
    <property type="match status" value="1"/>
</dbReference>
<feature type="compositionally biased region" description="Basic and acidic residues" evidence="1">
    <location>
        <begin position="1"/>
        <end position="13"/>
    </location>
</feature>
<evidence type="ECO:0000313" key="4">
    <source>
        <dbReference type="Proteomes" id="UP000299102"/>
    </source>
</evidence>
<feature type="region of interest" description="Disordered" evidence="1">
    <location>
        <begin position="1"/>
        <end position="35"/>
    </location>
</feature>
<dbReference type="EMBL" id="BGZK01000165">
    <property type="protein sequence ID" value="GBP24712.1"/>
    <property type="molecule type" value="Genomic_DNA"/>
</dbReference>
<evidence type="ECO:0000259" key="2">
    <source>
        <dbReference type="Pfam" id="PF09431"/>
    </source>
</evidence>
<proteinExistence type="predicted"/>
<dbReference type="STRING" id="151549.A0A4C1UFG7"/>
<keyword evidence="4" id="KW-1185">Reference proteome</keyword>
<dbReference type="GO" id="GO:0006897">
    <property type="term" value="P:endocytosis"/>
    <property type="evidence" value="ECO:0007669"/>
    <property type="project" value="TreeGrafter"/>
</dbReference>
<organism evidence="3 4">
    <name type="scientific">Eumeta variegata</name>
    <name type="common">Bagworm moth</name>
    <name type="synonym">Eumeta japonica</name>
    <dbReference type="NCBI Taxonomy" id="151549"/>
    <lineage>
        <taxon>Eukaryota</taxon>
        <taxon>Metazoa</taxon>
        <taxon>Ecdysozoa</taxon>
        <taxon>Arthropoda</taxon>
        <taxon>Hexapoda</taxon>
        <taxon>Insecta</taxon>
        <taxon>Pterygota</taxon>
        <taxon>Neoptera</taxon>
        <taxon>Endopterygota</taxon>
        <taxon>Lepidoptera</taxon>
        <taxon>Glossata</taxon>
        <taxon>Ditrysia</taxon>
        <taxon>Tineoidea</taxon>
        <taxon>Psychidae</taxon>
        <taxon>Oiketicinae</taxon>
        <taxon>Eumeta</taxon>
    </lineage>
</organism>
<protein>
    <submittedName>
        <fullName evidence="3">NCK-interacting protein with SH3 domain</fullName>
    </submittedName>
</protein>
<evidence type="ECO:0000256" key="1">
    <source>
        <dbReference type="SAM" id="MobiDB-lite"/>
    </source>
</evidence>
<dbReference type="Proteomes" id="UP000299102">
    <property type="component" value="Unassembled WGS sequence"/>
</dbReference>
<name>A0A4C1UFG7_EUMVA</name>
<comment type="caution">
    <text evidence="3">The sequence shown here is derived from an EMBL/GenBank/DDBJ whole genome shotgun (WGS) entry which is preliminary data.</text>
</comment>
<sequence length="371" mass="41080">MQSNADDRARQTEIETTTTRGADRADERQSAEDCGEELNISKTTPIRHHHRRKAVKKAGIPCPVVVTVRRPRMRTRTPRLRPGVDTAAALPREIASSPSKEFLPGGAARSIIDALLREATSNITCLKNAIDAAPDALRMMTALNALSKAANDAQQRGWALHDDAHDIQTQLLELISVMAFGVMCGLERTALATLAMSPLPAEIARDMCDNPRAVSRLSHSALLLSMVLSMGDKLPITHFDQLGVEFAQFLLDLIENPPETDVDEQIPDLFLTLLLAYNLQFENPIDNLLLNALETRDNAKTFCEKILLLLNREGGREPGRSILYGRESVYQARIQALMRMIAGAGSFVRHDVNARDLRVESIEDFVRTFAP</sequence>
<dbReference type="PANTHER" id="PTHR13357:SF1">
    <property type="entry name" value="NCK-INTERACTING PROTEIN WITH SH3 DOMAIN"/>
    <property type="match status" value="1"/>
</dbReference>
<gene>
    <name evidence="3" type="primary">Nckipsd</name>
    <name evidence="3" type="ORF">EVAR_79559_1</name>
</gene>
<dbReference type="InterPro" id="IPR030125">
    <property type="entry name" value="SPIN90/Ldb17"/>
</dbReference>
<dbReference type="GO" id="GO:0071933">
    <property type="term" value="F:Arp2/3 complex binding"/>
    <property type="evidence" value="ECO:0007669"/>
    <property type="project" value="TreeGrafter"/>
</dbReference>
<dbReference type="OrthoDB" id="445362at2759"/>
<feature type="compositionally biased region" description="Basic and acidic residues" evidence="1">
    <location>
        <begin position="21"/>
        <end position="31"/>
    </location>
</feature>